<dbReference type="CDD" id="cd06558">
    <property type="entry name" value="crotonase-like"/>
    <property type="match status" value="1"/>
</dbReference>
<dbReference type="Pfam" id="PF00378">
    <property type="entry name" value="ECH_1"/>
    <property type="match status" value="1"/>
</dbReference>
<dbReference type="STRING" id="135651.G0MGW2"/>
<dbReference type="InterPro" id="IPR051053">
    <property type="entry name" value="ECH/Chromodomain_protein"/>
</dbReference>
<name>G0MGW2_CAEBE</name>
<dbReference type="eggNOG" id="KOG0016">
    <property type="taxonomic scope" value="Eukaryota"/>
</dbReference>
<sequence length="258" mass="28654">MPNLENELVLSELKGNVLWVTLNRPNKYNALTRVMFLELCRIFKEAADEDEISFVVFTGGKGKYYCAGSDFSPAELATLHEIEHHGYKLFVDILISFPKPVIALVNGHAVGISVTMLGLMDAVIAIDTATFSTPFADIGVCPEACSSYTLPRIMGYQKTAALMLFSEKFTAQEAYIAGLVTKVLPSATFEEDAKKILDRYAQLSPFTMSVGKELMRTTEIKDALLTVNRKEEVQLNGMFSREDTIARLTAKFMKPSKI</sequence>
<dbReference type="OMA" id="FQAIMDF"/>
<dbReference type="OrthoDB" id="409763at2759"/>
<dbReference type="InParanoid" id="G0MGW2"/>
<organism evidence="2">
    <name type="scientific">Caenorhabditis brenneri</name>
    <name type="common">Nematode worm</name>
    <dbReference type="NCBI Taxonomy" id="135651"/>
    <lineage>
        <taxon>Eukaryota</taxon>
        <taxon>Metazoa</taxon>
        <taxon>Ecdysozoa</taxon>
        <taxon>Nematoda</taxon>
        <taxon>Chromadorea</taxon>
        <taxon>Rhabditida</taxon>
        <taxon>Rhabditina</taxon>
        <taxon>Rhabditomorpha</taxon>
        <taxon>Rhabditoidea</taxon>
        <taxon>Rhabditidae</taxon>
        <taxon>Peloderinae</taxon>
        <taxon>Caenorhabditis</taxon>
    </lineage>
</organism>
<dbReference type="HOGENOM" id="CLU_009834_7_2_1"/>
<dbReference type="AlphaFoldDB" id="G0MGW2"/>
<proteinExistence type="predicted"/>
<dbReference type="Gene3D" id="3.90.226.10">
    <property type="entry name" value="2-enoyl-CoA Hydratase, Chain A, domain 1"/>
    <property type="match status" value="1"/>
</dbReference>
<dbReference type="PANTHER" id="PTHR43684:SF14">
    <property type="entry name" value="PROTEIN CBG16141"/>
    <property type="match status" value="1"/>
</dbReference>
<dbReference type="InterPro" id="IPR001753">
    <property type="entry name" value="Enoyl-CoA_hydra/iso"/>
</dbReference>
<protein>
    <submittedName>
        <fullName evidence="1">Uncharacterized protein</fullName>
    </submittedName>
</protein>
<dbReference type="PANTHER" id="PTHR43684">
    <property type="match status" value="1"/>
</dbReference>
<gene>
    <name evidence="1" type="ORF">CAEBREN_18657</name>
</gene>
<dbReference type="SUPFAM" id="SSF52096">
    <property type="entry name" value="ClpP/crotonase"/>
    <property type="match status" value="1"/>
</dbReference>
<keyword evidence="2" id="KW-1185">Reference proteome</keyword>
<dbReference type="Proteomes" id="UP000008068">
    <property type="component" value="Unassembled WGS sequence"/>
</dbReference>
<evidence type="ECO:0000313" key="2">
    <source>
        <dbReference type="Proteomes" id="UP000008068"/>
    </source>
</evidence>
<dbReference type="FunCoup" id="G0MGW2">
    <property type="interactions" value="4"/>
</dbReference>
<reference evidence="2" key="1">
    <citation type="submission" date="2011-07" db="EMBL/GenBank/DDBJ databases">
        <authorList>
            <consortium name="Caenorhabditis brenneri Sequencing and Analysis Consortium"/>
            <person name="Wilson R.K."/>
        </authorList>
    </citation>
    <scope>NUCLEOTIDE SEQUENCE [LARGE SCALE GENOMIC DNA]</scope>
    <source>
        <strain evidence="2">PB2801</strain>
    </source>
</reference>
<dbReference type="InterPro" id="IPR029045">
    <property type="entry name" value="ClpP/crotonase-like_dom_sf"/>
</dbReference>
<accession>G0MGW2</accession>
<dbReference type="EMBL" id="GL379794">
    <property type="protein sequence ID" value="EGT58101.1"/>
    <property type="molecule type" value="Genomic_DNA"/>
</dbReference>
<evidence type="ECO:0000313" key="1">
    <source>
        <dbReference type="EMBL" id="EGT58101.1"/>
    </source>
</evidence>